<evidence type="ECO:0000313" key="4">
    <source>
        <dbReference type="EMBL" id="HGK63116.1"/>
    </source>
</evidence>
<proteinExistence type="inferred from homology"/>
<dbReference type="EMBL" id="DTDR01000024">
    <property type="protein sequence ID" value="HGK63116.1"/>
    <property type="molecule type" value="Genomic_DNA"/>
</dbReference>
<reference evidence="4" key="1">
    <citation type="journal article" date="2020" name="mSystems">
        <title>Genome- and Community-Level Interaction Insights into Carbon Utilization and Element Cycling Functions of Hydrothermarchaeota in Hydrothermal Sediment.</title>
        <authorList>
            <person name="Zhou Z."/>
            <person name="Liu Y."/>
            <person name="Xu W."/>
            <person name="Pan J."/>
            <person name="Luo Z.H."/>
            <person name="Li M."/>
        </authorList>
    </citation>
    <scope>NUCLEOTIDE SEQUENCE [LARGE SCALE GENOMIC DNA]</scope>
    <source>
        <strain evidence="4">SpSt-697</strain>
    </source>
</reference>
<dbReference type="AlphaFoldDB" id="A0A7V3ZTX3"/>
<dbReference type="EC" id="3.1.4.58" evidence="2"/>
<accession>A0A7V3ZTX3</accession>
<evidence type="ECO:0000256" key="2">
    <source>
        <dbReference type="HAMAP-Rule" id="MF_01940"/>
    </source>
</evidence>
<dbReference type="GO" id="GO:0004113">
    <property type="term" value="F:2',3'-cyclic-nucleotide 3'-phosphodiesterase activity"/>
    <property type="evidence" value="ECO:0007669"/>
    <property type="project" value="InterPro"/>
</dbReference>
<name>A0A7V3ZTX3_UNCW3</name>
<organism evidence="4">
    <name type="scientific">candidate division WOR-3 bacterium</name>
    <dbReference type="NCBI Taxonomy" id="2052148"/>
    <lineage>
        <taxon>Bacteria</taxon>
        <taxon>Bacteria division WOR-3</taxon>
    </lineage>
</organism>
<dbReference type="PANTHER" id="PTHR35561">
    <property type="entry name" value="RNA 2',3'-CYCLIC PHOSPHODIESTERASE"/>
    <property type="match status" value="1"/>
</dbReference>
<feature type="domain" description="Phosphoesterase HXTX" evidence="3">
    <location>
        <begin position="98"/>
        <end position="174"/>
    </location>
</feature>
<dbReference type="PANTHER" id="PTHR35561:SF1">
    <property type="entry name" value="RNA 2',3'-CYCLIC PHOSPHODIESTERASE"/>
    <property type="match status" value="1"/>
</dbReference>
<dbReference type="InterPro" id="IPR004175">
    <property type="entry name" value="RNA_CPDase"/>
</dbReference>
<feature type="short sequence motif" description="HXTX 1" evidence="2">
    <location>
        <begin position="43"/>
        <end position="46"/>
    </location>
</feature>
<feature type="short sequence motif" description="HXTX 2" evidence="2">
    <location>
        <begin position="130"/>
        <end position="133"/>
    </location>
</feature>
<protein>
    <recommendedName>
        <fullName evidence="2">RNA 2',3'-cyclic phosphodiesterase</fullName>
        <shortName evidence="2">RNA 2',3'-CPDase</shortName>
        <ecNumber evidence="2">3.1.4.58</ecNumber>
    </recommendedName>
</protein>
<gene>
    <name evidence="4" type="primary">thpR</name>
    <name evidence="4" type="ORF">ENU74_00725</name>
</gene>
<dbReference type="Gene3D" id="3.90.1140.10">
    <property type="entry name" value="Cyclic phosphodiesterase"/>
    <property type="match status" value="1"/>
</dbReference>
<comment type="similarity">
    <text evidence="2">Belongs to the 2H phosphoesterase superfamily. ThpR family.</text>
</comment>
<dbReference type="Pfam" id="PF02834">
    <property type="entry name" value="LigT_PEase"/>
    <property type="match status" value="2"/>
</dbReference>
<evidence type="ECO:0000259" key="3">
    <source>
        <dbReference type="Pfam" id="PF02834"/>
    </source>
</evidence>
<comment type="caution">
    <text evidence="4">The sequence shown here is derived from an EMBL/GenBank/DDBJ whole genome shotgun (WGS) entry which is preliminary data.</text>
</comment>
<comment type="catalytic activity">
    <reaction evidence="2">
        <text>a 3'-end 2',3'-cyclophospho-ribonucleotide-RNA + H2O = a 3'-end 2'-phospho-ribonucleotide-RNA + H(+)</text>
        <dbReference type="Rhea" id="RHEA:11828"/>
        <dbReference type="Rhea" id="RHEA-COMP:10464"/>
        <dbReference type="Rhea" id="RHEA-COMP:17353"/>
        <dbReference type="ChEBI" id="CHEBI:15377"/>
        <dbReference type="ChEBI" id="CHEBI:15378"/>
        <dbReference type="ChEBI" id="CHEBI:83064"/>
        <dbReference type="ChEBI" id="CHEBI:173113"/>
        <dbReference type="EC" id="3.1.4.58"/>
    </reaction>
</comment>
<sequence length="185" mass="21772">MAEIRSFIALEIPQEIKAEIYQHIENFKKDNLPVKWVEKENLHITLIFLGERDLTFLAKVKEILKNMAKGFKSFPTNLKDFGFFPNAKKPRVFWIGIEKNKDLIVQIAEKLKENLKNIGFKPEEREFSPHLTIGRFRESLNCEKYLSLKYQSKEFLINKITLFKSILTSKGPIYEVIESYDLSLK</sequence>
<feature type="active site" description="Proton acceptor" evidence="2">
    <location>
        <position position="130"/>
    </location>
</feature>
<evidence type="ECO:0000256" key="1">
    <source>
        <dbReference type="ARBA" id="ARBA00022801"/>
    </source>
</evidence>
<feature type="active site" description="Proton donor" evidence="2">
    <location>
        <position position="43"/>
    </location>
</feature>
<dbReference type="SUPFAM" id="SSF55144">
    <property type="entry name" value="LigT-like"/>
    <property type="match status" value="1"/>
</dbReference>
<keyword evidence="1 2" id="KW-0378">Hydrolase</keyword>
<comment type="function">
    <text evidence="2">Hydrolyzes RNA 2',3'-cyclic phosphodiester to an RNA 2'-phosphomonoester.</text>
</comment>
<dbReference type="NCBIfam" id="TIGR02258">
    <property type="entry name" value="2_5_ligase"/>
    <property type="match status" value="1"/>
</dbReference>
<dbReference type="InterPro" id="IPR009097">
    <property type="entry name" value="Cyclic_Pdiesterase"/>
</dbReference>
<dbReference type="HAMAP" id="MF_01940">
    <property type="entry name" value="RNA_CPDase"/>
    <property type="match status" value="1"/>
</dbReference>
<dbReference type="GO" id="GO:0008664">
    <property type="term" value="F:RNA 2',3'-cyclic 3'-phosphodiesterase activity"/>
    <property type="evidence" value="ECO:0007669"/>
    <property type="project" value="UniProtKB-EC"/>
</dbReference>
<feature type="domain" description="Phosphoesterase HXTX" evidence="3">
    <location>
        <begin position="10"/>
        <end position="94"/>
    </location>
</feature>
<dbReference type="InterPro" id="IPR014051">
    <property type="entry name" value="Phosphoesterase_HXTX"/>
</dbReference>